<evidence type="ECO:0000256" key="2">
    <source>
        <dbReference type="SAM" id="Phobius"/>
    </source>
</evidence>
<feature type="region of interest" description="Disordered" evidence="1">
    <location>
        <begin position="337"/>
        <end position="362"/>
    </location>
</feature>
<evidence type="ECO:0000313" key="4">
    <source>
        <dbReference type="Proteomes" id="UP000586827"/>
    </source>
</evidence>
<evidence type="ECO:0000256" key="1">
    <source>
        <dbReference type="SAM" id="MobiDB-lite"/>
    </source>
</evidence>
<accession>A0A849CCN6</accession>
<dbReference type="Pfam" id="PF11271">
    <property type="entry name" value="PorA"/>
    <property type="match status" value="1"/>
</dbReference>
<organism evidence="3 4">
    <name type="scientific">Nocardia uniformis</name>
    <dbReference type="NCBI Taxonomy" id="53432"/>
    <lineage>
        <taxon>Bacteria</taxon>
        <taxon>Bacillati</taxon>
        <taxon>Actinomycetota</taxon>
        <taxon>Actinomycetes</taxon>
        <taxon>Mycobacteriales</taxon>
        <taxon>Nocardiaceae</taxon>
        <taxon>Nocardia</taxon>
    </lineage>
</organism>
<keyword evidence="2" id="KW-0812">Transmembrane</keyword>
<dbReference type="Proteomes" id="UP000586827">
    <property type="component" value="Unassembled WGS sequence"/>
</dbReference>
<feature type="transmembrane region" description="Helical" evidence="2">
    <location>
        <begin position="309"/>
        <end position="330"/>
    </location>
</feature>
<dbReference type="EMBL" id="JABELX010000011">
    <property type="protein sequence ID" value="NNH73847.1"/>
    <property type="molecule type" value="Genomic_DNA"/>
</dbReference>
<dbReference type="RefSeq" id="WP_084521407.1">
    <property type="nucleotide sequence ID" value="NZ_JABELX010000011.1"/>
</dbReference>
<sequence length="362" mass="39375">MKGMLGARRTRRAIGFASIAVAAAAITTAIALPTLLVPHFQRIPADIRADTLSVVDDAQLIDVTATMAGRARTETGVPLRISMLVSSIGPTTDRTVTMQGATRMYRADRTGAEATVSASVDKVTLDRYSSSPTGPPGLTSITAGIVDTTPRRGFQYKLPFGTTDSGRYLMYDDVARVDVPLTYVDGARHENGMRLLHFRSEVAPTNLFPRQPDMFLTLPASYWGLPGDDEIQFDLHYSAQRDIWVEPQSGMIVEIRAHLHRELARRDLGPSDPAAVTTLDAHTRFDEQTLAETLDLARTARTQIMWGRFYGPAVLGVVGALTLLAGILILRRTARPARTVPGSEDPTGPDTAPRTQKGADHE</sequence>
<gene>
    <name evidence="3" type="ORF">HLB23_29010</name>
</gene>
<protein>
    <submittedName>
        <fullName evidence="3">DUF3068 domain-containing protein</fullName>
    </submittedName>
</protein>
<keyword evidence="2" id="KW-1133">Transmembrane helix</keyword>
<dbReference type="AlphaFoldDB" id="A0A849CCN6"/>
<name>A0A849CCN6_9NOCA</name>
<proteinExistence type="predicted"/>
<keyword evidence="4" id="KW-1185">Reference proteome</keyword>
<comment type="caution">
    <text evidence="3">The sequence shown here is derived from an EMBL/GenBank/DDBJ whole genome shotgun (WGS) entry which is preliminary data.</text>
</comment>
<keyword evidence="2" id="KW-0472">Membrane</keyword>
<reference evidence="3 4" key="1">
    <citation type="submission" date="2020-05" db="EMBL/GenBank/DDBJ databases">
        <title>MicrobeNet Type strains.</title>
        <authorList>
            <person name="Nicholson A.C."/>
        </authorList>
    </citation>
    <scope>NUCLEOTIDE SEQUENCE [LARGE SCALE GENOMIC DNA]</scope>
    <source>
        <strain evidence="3 4">JCM 3224</strain>
    </source>
</reference>
<dbReference type="InterPro" id="IPR021424">
    <property type="entry name" value="PorA"/>
</dbReference>
<evidence type="ECO:0000313" key="3">
    <source>
        <dbReference type="EMBL" id="NNH73847.1"/>
    </source>
</evidence>